<name>A0A820KQW5_9BILA</name>
<organism evidence="1 2">
    <name type="scientific">Rotaria sordida</name>
    <dbReference type="NCBI Taxonomy" id="392033"/>
    <lineage>
        <taxon>Eukaryota</taxon>
        <taxon>Metazoa</taxon>
        <taxon>Spiralia</taxon>
        <taxon>Gnathifera</taxon>
        <taxon>Rotifera</taxon>
        <taxon>Eurotatoria</taxon>
        <taxon>Bdelloidea</taxon>
        <taxon>Philodinida</taxon>
        <taxon>Philodinidae</taxon>
        <taxon>Rotaria</taxon>
    </lineage>
</organism>
<feature type="non-terminal residue" evidence="1">
    <location>
        <position position="1"/>
    </location>
</feature>
<feature type="non-terminal residue" evidence="1">
    <location>
        <position position="181"/>
    </location>
</feature>
<comment type="caution">
    <text evidence="1">The sequence shown here is derived from an EMBL/GenBank/DDBJ whole genome shotgun (WGS) entry which is preliminary data.</text>
</comment>
<sequence length="181" mass="21234">TTTTSFRRRNRRIRQRQYRQNQNIIENNRFAVLAENNLDNVDLVSDVDENEPVLATNISKKNQKKKKNRSYLAYDRILAWIENNTSTATNNIIGKSGNHAYLMASIPVYDEWIRANYDIQVWENYLKMGTENKHWAKEIIQRTKKRDNVVNTQFVKKKINQLSAIVAQANATITDLKIQLH</sequence>
<proteinExistence type="predicted"/>
<dbReference type="AlphaFoldDB" id="A0A820KQW5"/>
<evidence type="ECO:0000313" key="2">
    <source>
        <dbReference type="Proteomes" id="UP000663874"/>
    </source>
</evidence>
<evidence type="ECO:0000313" key="1">
    <source>
        <dbReference type="EMBL" id="CAF4344198.1"/>
    </source>
</evidence>
<gene>
    <name evidence="1" type="ORF">FNK824_LOCUS42120</name>
</gene>
<dbReference type="EMBL" id="CAJOBE010046704">
    <property type="protein sequence ID" value="CAF4344198.1"/>
    <property type="molecule type" value="Genomic_DNA"/>
</dbReference>
<dbReference type="Proteomes" id="UP000663874">
    <property type="component" value="Unassembled WGS sequence"/>
</dbReference>
<accession>A0A820KQW5</accession>
<reference evidence="1" key="1">
    <citation type="submission" date="2021-02" db="EMBL/GenBank/DDBJ databases">
        <authorList>
            <person name="Nowell W R."/>
        </authorList>
    </citation>
    <scope>NUCLEOTIDE SEQUENCE</scope>
</reference>
<protein>
    <submittedName>
        <fullName evidence="1">Uncharacterized protein</fullName>
    </submittedName>
</protein>